<reference evidence="4" key="1">
    <citation type="submission" date="2020-05" db="EMBL/GenBank/DDBJ databases">
        <authorList>
            <person name="Chiriac C."/>
            <person name="Salcher M."/>
            <person name="Ghai R."/>
            <person name="Kavagutti S V."/>
        </authorList>
    </citation>
    <scope>NUCLEOTIDE SEQUENCE</scope>
</reference>
<accession>A0A6J6B270</accession>
<dbReference type="Pfam" id="PF00881">
    <property type="entry name" value="Nitroreductase"/>
    <property type="match status" value="1"/>
</dbReference>
<dbReference type="EMBL" id="CAEZSL010000004">
    <property type="protein sequence ID" value="CAB4532419.1"/>
    <property type="molecule type" value="Genomic_DNA"/>
</dbReference>
<dbReference type="InterPro" id="IPR029479">
    <property type="entry name" value="Nitroreductase"/>
</dbReference>
<organism evidence="4">
    <name type="scientific">freshwater metagenome</name>
    <dbReference type="NCBI Taxonomy" id="449393"/>
    <lineage>
        <taxon>unclassified sequences</taxon>
        <taxon>metagenomes</taxon>
        <taxon>ecological metagenomes</taxon>
    </lineage>
</organism>
<feature type="domain" description="Nitroreductase" evidence="3">
    <location>
        <begin position="18"/>
        <end position="180"/>
    </location>
</feature>
<gene>
    <name evidence="4" type="ORF">UFOPK1421_00066</name>
</gene>
<evidence type="ECO:0000256" key="2">
    <source>
        <dbReference type="ARBA" id="ARBA00023002"/>
    </source>
</evidence>
<dbReference type="CDD" id="cd02062">
    <property type="entry name" value="Nitro_FMN_reductase"/>
    <property type="match status" value="1"/>
</dbReference>
<dbReference type="InterPro" id="IPR000415">
    <property type="entry name" value="Nitroreductase-like"/>
</dbReference>
<dbReference type="PANTHER" id="PTHR43673:SF10">
    <property type="entry name" value="NADH DEHYDROGENASE_NAD(P)H NITROREDUCTASE XCC3605-RELATED"/>
    <property type="match status" value="1"/>
</dbReference>
<protein>
    <submittedName>
        <fullName evidence="4">Unannotated protein</fullName>
    </submittedName>
</protein>
<dbReference type="AlphaFoldDB" id="A0A6J6B270"/>
<dbReference type="SUPFAM" id="SSF55469">
    <property type="entry name" value="FMN-dependent nitroreductase-like"/>
    <property type="match status" value="1"/>
</dbReference>
<dbReference type="Gene3D" id="3.40.109.10">
    <property type="entry name" value="NADH Oxidase"/>
    <property type="match status" value="1"/>
</dbReference>
<evidence type="ECO:0000259" key="3">
    <source>
        <dbReference type="Pfam" id="PF00881"/>
    </source>
</evidence>
<dbReference type="GO" id="GO:0016491">
    <property type="term" value="F:oxidoreductase activity"/>
    <property type="evidence" value="ECO:0007669"/>
    <property type="project" value="UniProtKB-KW"/>
</dbReference>
<evidence type="ECO:0000256" key="1">
    <source>
        <dbReference type="ARBA" id="ARBA00007118"/>
    </source>
</evidence>
<sequence length="217" mass="23965">MASTKPNKYFSTALGQIIRRRRMTRTFDGGPSLEDLKELGELALRAPSAGFSQGAHLLILVGDDLQRFWQVSGVGAWFGKTSPGVLEAQSVILVLADESAYTNRYSEGDKAGHGLDKAENWVKPMWLTDAALVTQNLLLLVEEQRWGALLFDLFVEPRKLLDAFEVPANVHCAGVVAVGYRHPQDQPSGTPTQRKRKASVDLLHFGTWNTHIEDPLG</sequence>
<comment type="similarity">
    <text evidence="1">Belongs to the nitroreductase family.</text>
</comment>
<proteinExistence type="inferred from homology"/>
<evidence type="ECO:0000313" key="4">
    <source>
        <dbReference type="EMBL" id="CAB4532419.1"/>
    </source>
</evidence>
<keyword evidence="2" id="KW-0560">Oxidoreductase</keyword>
<dbReference type="PANTHER" id="PTHR43673">
    <property type="entry name" value="NAD(P)H NITROREDUCTASE YDGI-RELATED"/>
    <property type="match status" value="1"/>
</dbReference>
<name>A0A6J6B270_9ZZZZ</name>